<dbReference type="InterPro" id="IPR056166">
    <property type="entry name" value="TPR_ELP1"/>
</dbReference>
<feature type="domain" description="ELP1 first N-terminal beta-propeller" evidence="7">
    <location>
        <begin position="90"/>
        <end position="443"/>
    </location>
</feature>
<evidence type="ECO:0000256" key="5">
    <source>
        <dbReference type="PIRNR" id="PIRNR017233"/>
    </source>
</evidence>
<dbReference type="OrthoDB" id="40048at2759"/>
<reference evidence="12 13" key="1">
    <citation type="journal article" date="2015" name="Genome Announc.">
        <title>Draft Genome Sequence and Gene Annotation of the Entomopathogenic Fungus Verticillium hemipterigenum.</title>
        <authorList>
            <person name="Horn F."/>
            <person name="Habel A."/>
            <person name="Scharf D.H."/>
            <person name="Dworschak J."/>
            <person name="Brakhage A.A."/>
            <person name="Guthke R."/>
            <person name="Hertweck C."/>
            <person name="Linde J."/>
        </authorList>
    </citation>
    <scope>NUCLEOTIDE SEQUENCE [LARGE SCALE GENOMIC DNA]</scope>
</reference>
<evidence type="ECO:0000256" key="6">
    <source>
        <dbReference type="SAM" id="MobiDB-lite"/>
    </source>
</evidence>
<dbReference type="STRING" id="1531966.A0A0A1TP53"/>
<dbReference type="InterPro" id="IPR056164">
    <property type="entry name" value="Beta-prop_ELP1_1st"/>
</dbReference>
<dbReference type="GO" id="GO:0006357">
    <property type="term" value="P:regulation of transcription by RNA polymerase II"/>
    <property type="evidence" value="ECO:0007669"/>
    <property type="project" value="EnsemblFungi"/>
</dbReference>
<dbReference type="InterPro" id="IPR056165">
    <property type="entry name" value="Beta-prop_ELP1_2nd"/>
</dbReference>
<dbReference type="InterPro" id="IPR006849">
    <property type="entry name" value="Elp1"/>
</dbReference>
<comment type="similarity">
    <text evidence="2 5">Belongs to the ELP1/IKA1 family.</text>
</comment>
<keyword evidence="4" id="KW-0819">tRNA processing</keyword>
<evidence type="ECO:0000259" key="8">
    <source>
        <dbReference type="Pfam" id="PF23797"/>
    </source>
</evidence>
<evidence type="ECO:0000259" key="7">
    <source>
        <dbReference type="Pfam" id="PF04762"/>
    </source>
</evidence>
<feature type="region of interest" description="Disordered" evidence="6">
    <location>
        <begin position="30"/>
        <end position="50"/>
    </location>
</feature>
<dbReference type="Pfam" id="PF23936">
    <property type="entry name" value="HB_ELP1"/>
    <property type="match status" value="1"/>
</dbReference>
<dbReference type="InterPro" id="IPR056169">
    <property type="entry name" value="HB_ELP1"/>
</dbReference>
<dbReference type="Pfam" id="PF04762">
    <property type="entry name" value="Beta-prop_ELP1_1st"/>
    <property type="match status" value="1"/>
</dbReference>
<dbReference type="Proteomes" id="UP000039046">
    <property type="component" value="Unassembled WGS sequence"/>
</dbReference>
<evidence type="ECO:0000256" key="1">
    <source>
        <dbReference type="ARBA" id="ARBA00005043"/>
    </source>
</evidence>
<evidence type="ECO:0000313" key="12">
    <source>
        <dbReference type="EMBL" id="CEJ92482.1"/>
    </source>
</evidence>
<proteinExistence type="inferred from homology"/>
<dbReference type="GO" id="GO:0000049">
    <property type="term" value="F:tRNA binding"/>
    <property type="evidence" value="ECO:0007669"/>
    <property type="project" value="EnsemblFungi"/>
</dbReference>
<evidence type="ECO:0000259" key="11">
    <source>
        <dbReference type="Pfam" id="PF23936"/>
    </source>
</evidence>
<comment type="function">
    <text evidence="5">Component of the elongator complex which is required for multiple tRNA modifications, including mcm5U (5-methoxycarbonylmethyl uridine), mcm5s2U (5-methoxycarbonylmethyl-2-thiouridine), and ncm5U (5-carbamoylmethyl uridine). The elongator complex catalyzes formation of carboxymethyluridine in the wobble base at position 34 in tRNAs.</text>
</comment>
<dbReference type="GO" id="GO:0005634">
    <property type="term" value="C:nucleus"/>
    <property type="evidence" value="ECO:0007669"/>
    <property type="project" value="UniProtKB-SubCell"/>
</dbReference>
<evidence type="ECO:0000256" key="2">
    <source>
        <dbReference type="ARBA" id="ARBA00006086"/>
    </source>
</evidence>
<dbReference type="EMBL" id="CDHN01000004">
    <property type="protein sequence ID" value="CEJ92482.1"/>
    <property type="molecule type" value="Genomic_DNA"/>
</dbReference>
<dbReference type="InterPro" id="IPR056167">
    <property type="entry name" value="A-sol_ELP1"/>
</dbReference>
<evidence type="ECO:0000259" key="10">
    <source>
        <dbReference type="Pfam" id="PF23925"/>
    </source>
</evidence>
<dbReference type="GO" id="GO:0005829">
    <property type="term" value="C:cytosol"/>
    <property type="evidence" value="ECO:0007669"/>
    <property type="project" value="TreeGrafter"/>
</dbReference>
<dbReference type="Pfam" id="PF23797">
    <property type="entry name" value="Beta-prop_ELP1_2nd"/>
    <property type="match status" value="1"/>
</dbReference>
<evidence type="ECO:0000259" key="9">
    <source>
        <dbReference type="Pfam" id="PF23878"/>
    </source>
</evidence>
<feature type="domain" description="ELP1 TPR" evidence="9">
    <location>
        <begin position="968"/>
        <end position="1129"/>
    </location>
</feature>
<evidence type="ECO:0000256" key="3">
    <source>
        <dbReference type="ARBA" id="ARBA00022490"/>
    </source>
</evidence>
<keyword evidence="3 5" id="KW-0963">Cytoplasm</keyword>
<dbReference type="UniPathway" id="UPA00988"/>
<dbReference type="PANTHER" id="PTHR12747:SF0">
    <property type="entry name" value="ELONGATOR COMPLEX PROTEIN 1"/>
    <property type="match status" value="1"/>
</dbReference>
<feature type="domain" description="ELP1 three-helical bundle" evidence="11">
    <location>
        <begin position="1138"/>
        <end position="1317"/>
    </location>
</feature>
<dbReference type="PIRSF" id="PIRSF017233">
    <property type="entry name" value="IKAP"/>
    <property type="match status" value="1"/>
</dbReference>
<keyword evidence="5" id="KW-0539">Nucleus</keyword>
<dbReference type="Pfam" id="PF23925">
    <property type="entry name" value="A-sol_ELP1"/>
    <property type="match status" value="1"/>
</dbReference>
<evidence type="ECO:0000313" key="13">
    <source>
        <dbReference type="Proteomes" id="UP000039046"/>
    </source>
</evidence>
<organism evidence="12 13">
    <name type="scientific">[Torrubiella] hemipterigena</name>
    <dbReference type="NCBI Taxonomy" id="1531966"/>
    <lineage>
        <taxon>Eukaryota</taxon>
        <taxon>Fungi</taxon>
        <taxon>Dikarya</taxon>
        <taxon>Ascomycota</taxon>
        <taxon>Pezizomycotina</taxon>
        <taxon>Sordariomycetes</taxon>
        <taxon>Hypocreomycetidae</taxon>
        <taxon>Hypocreales</taxon>
        <taxon>Clavicipitaceae</taxon>
        <taxon>Clavicipitaceae incertae sedis</taxon>
        <taxon>'Torrubiella' clade</taxon>
    </lineage>
</organism>
<feature type="domain" description="ELP1 N-terminal second beta-propeller" evidence="8">
    <location>
        <begin position="481"/>
        <end position="735"/>
    </location>
</feature>
<gene>
    <name evidence="12" type="ORF">VHEMI08133</name>
</gene>
<accession>A0A0A1TP53</accession>
<dbReference type="SUPFAM" id="SSF82171">
    <property type="entry name" value="DPP6 N-terminal domain-like"/>
    <property type="match status" value="1"/>
</dbReference>
<name>A0A0A1TP53_9HYPO</name>
<comment type="pathway">
    <text evidence="1">tRNA modification; 5-methoxycarbonylmethyl-2-thiouridine-tRNA biosynthesis.</text>
</comment>
<protein>
    <recommendedName>
        <fullName evidence="5">Elongator complex protein 1</fullName>
    </recommendedName>
</protein>
<sequence>MASTNTQLQRTALPCKFHIAALHLPPQKQAPTVGHCPASQKGNQSSTSDDKLNFFSTASPPPLIVICCNINPPPARLYSYDIESPCLPSMRNLRTLHFGRWSAADITAVCWDPETDELLCTVGPTPSSPSIELIRLTKGDVITQTPITNWEAPSPTPDLDADRVISLHHLASTGTTCLILEGGDIITIATDMSGSPEIEIVGSIDAGIAAARWSPDEELLLVATKADTAIFMGSSLEPIVEVKLTGEDLKASKHVSVGWGKKETQFEGRGAKALRDPTIPLKVDEGLPSAHEDGSVSVSWRGDGAYVAINSVQKDARRVVRVFSREGELDSASEPVDGLESPLSWRPSGNLLAGIQRLSDRVDVVFFERNGLRHGQFTLRSSQTDILTSSTKITLEWNSDSTVLAVILHDTVQFWTMGNYHWYLKQEIPKQGSQFGALAWHPEKALRFAAASPDSVLVGESIFQAARGSCATPNDTGSVAVIDGTTIKLTPFRTANVPPPYSMHDLETATSVIDVTFTKQNTIVAVLHHTGVDIYESPIKGGRCIKPTLLRKVAFETPSGYFLPLHVATVDQSNVRCIIQQDESQIHLNCNVETGELTPVDSTAIIASTATFETDAVTEGYAQDGNGNIYKLTANDTEMITKFPVELPWFEVTKDEYDEVMPIGLSRSGHIYAGIRQLAKNCTSFVLTPDHLIFTTSNHLVKYVHLTNASELEVPEDDPEADERCRSVERGSRLVTAIPTKASIILQMPRGNLETIFPRAMVLAAIRKLIDAEDYAGAFAYCRTQRVDMNLLCDYKLGQFLANVSLFLDQLQDISYIDLFLSSLREEDVTQTMYQDTRKRTTTTAPEEAEPIQGSKINTVCDAILKALQPKSSTNLQNIITAHVCKNPPALEDGLRLVASLQSQDTKLAEKAVEHICFLVDVNRLYETALGLYDLDLSLLVAQQSQRDPREYLPFMQHLHSLTPIRRSFEIDDHLNRREKALGHLKTLDTFDELCDYTTKHSLYHAALQLYRYDTPRQQSLTALYAAHLEATSKFREAGLAYESLKNYEKATSCYRTAGSSSWQECLFAAQQAKLTPDAFADLASTMAEALYESKMYAEAATIHDQHLAALDAAIRCLCKGYRFAEAMRLTSLRARPDLLASAVDPGIAEAISSTTEFLADCKAQLGAQVPRIKELRLKAEQDPLAFYEGERPGGADVPDDISVAASSRISTGASLFTRYTGKDGSVGTVGTGVSRATSKNRRREEKKRARGRKGTVYEEEYLVNSVRRLIERVRETKDEVERLVVACVRRDMMERGRNVEALLEDVIAACEIAIADVFNAATQQQTTNADDGENTWKATGGDAVLQDWAVARNKLLEAPTITKMEKLALLG</sequence>
<evidence type="ECO:0000256" key="4">
    <source>
        <dbReference type="ARBA" id="ARBA00022694"/>
    </source>
</evidence>
<dbReference type="HOGENOM" id="CLU_001477_0_1_1"/>
<keyword evidence="13" id="KW-1185">Reference proteome</keyword>
<dbReference type="GO" id="GO:0033588">
    <property type="term" value="C:elongator holoenzyme complex"/>
    <property type="evidence" value="ECO:0007669"/>
    <property type="project" value="EnsemblFungi"/>
</dbReference>
<dbReference type="Pfam" id="PF23878">
    <property type="entry name" value="TPR_ELP1"/>
    <property type="match status" value="1"/>
</dbReference>
<comment type="subcellular location">
    <subcellularLocation>
        <location evidence="5">Cytoplasm</location>
    </subcellularLocation>
    <subcellularLocation>
        <location evidence="5">Nucleus</location>
    </subcellularLocation>
</comment>
<dbReference type="PANTHER" id="PTHR12747">
    <property type="entry name" value="ELONGATOR COMPLEX PROTEIN 1"/>
    <property type="match status" value="1"/>
</dbReference>
<dbReference type="GO" id="GO:0042802">
    <property type="term" value="F:identical protein binding"/>
    <property type="evidence" value="ECO:0007669"/>
    <property type="project" value="EnsemblFungi"/>
</dbReference>
<dbReference type="GO" id="GO:0002926">
    <property type="term" value="P:tRNA wobble base 5-methoxycarbonylmethyl-2-thiouridinylation"/>
    <property type="evidence" value="ECO:0007669"/>
    <property type="project" value="TreeGrafter"/>
</dbReference>
<feature type="region of interest" description="Disordered" evidence="6">
    <location>
        <begin position="1228"/>
        <end position="1252"/>
    </location>
</feature>
<feature type="compositionally biased region" description="Low complexity" evidence="6">
    <location>
        <begin position="1228"/>
        <end position="1238"/>
    </location>
</feature>
<feature type="domain" description="ELP1 alpha-solenoid" evidence="10">
    <location>
        <begin position="759"/>
        <end position="959"/>
    </location>
</feature>